<keyword evidence="1" id="KW-0472">Membrane</keyword>
<keyword evidence="1" id="KW-1133">Transmembrane helix</keyword>
<dbReference type="Proteomes" id="UP000548423">
    <property type="component" value="Unassembled WGS sequence"/>
</dbReference>
<evidence type="ECO:0000313" key="2">
    <source>
        <dbReference type="EMBL" id="NYE05016.1"/>
    </source>
</evidence>
<dbReference type="InterPro" id="IPR020372">
    <property type="entry name" value="Competence_ComGG"/>
</dbReference>
<reference evidence="3" key="2">
    <citation type="submission" date="2020-08" db="EMBL/GenBank/DDBJ databases">
        <title>The Agave Microbiome: Exploring the role of microbial communities in plant adaptations to desert environments.</title>
        <authorList>
            <person name="Partida-Martinez L.P."/>
        </authorList>
    </citation>
    <scope>NUCLEOTIDE SEQUENCE [LARGE SCALE GENOMIC DNA]</scope>
    <source>
        <strain evidence="3">AT2.8</strain>
    </source>
</reference>
<evidence type="ECO:0000256" key="1">
    <source>
        <dbReference type="SAM" id="Phobius"/>
    </source>
</evidence>
<dbReference type="Pfam" id="PF14173">
    <property type="entry name" value="ComGG"/>
    <property type="match status" value="1"/>
</dbReference>
<evidence type="ECO:0000313" key="3">
    <source>
        <dbReference type="Proteomes" id="UP000548423"/>
    </source>
</evidence>
<comment type="caution">
    <text evidence="2">The sequence shown here is derived from an EMBL/GenBank/DDBJ whole genome shotgun (WGS) entry which is preliminary data.</text>
</comment>
<organism evidence="2 3">
    <name type="scientific">Neobacillus niacini</name>
    <dbReference type="NCBI Taxonomy" id="86668"/>
    <lineage>
        <taxon>Bacteria</taxon>
        <taxon>Bacillati</taxon>
        <taxon>Bacillota</taxon>
        <taxon>Bacilli</taxon>
        <taxon>Bacillales</taxon>
        <taxon>Bacillaceae</taxon>
        <taxon>Neobacillus</taxon>
    </lineage>
</organism>
<keyword evidence="1" id="KW-0812">Transmembrane</keyword>
<reference evidence="3" key="1">
    <citation type="submission" date="2020-07" db="EMBL/GenBank/DDBJ databases">
        <authorList>
            <person name="Partida-Martinez L."/>
            <person name="Huntemann M."/>
            <person name="Clum A."/>
            <person name="Wang J."/>
            <person name="Palaniappan K."/>
            <person name="Ritter S."/>
            <person name="Chen I.-M."/>
            <person name="Stamatis D."/>
            <person name="Reddy T."/>
            <person name="O'Malley R."/>
            <person name="Daum C."/>
            <person name="Shapiro N."/>
            <person name="Ivanova N."/>
            <person name="Kyrpides N."/>
            <person name="Woyke T."/>
        </authorList>
    </citation>
    <scope>NUCLEOTIDE SEQUENCE [LARGE SCALE GENOMIC DNA]</scope>
    <source>
        <strain evidence="3">AT2.8</strain>
    </source>
</reference>
<feature type="transmembrane region" description="Helical" evidence="1">
    <location>
        <begin position="12"/>
        <end position="31"/>
    </location>
</feature>
<dbReference type="EMBL" id="JACCBX010000003">
    <property type="protein sequence ID" value="NYE05016.1"/>
    <property type="molecule type" value="Genomic_DNA"/>
</dbReference>
<name>A0A852TB54_9BACI</name>
<gene>
    <name evidence="2" type="ORF">F4694_001765</name>
</gene>
<sequence length="132" mass="15087">MVSGHMRNNEQGFTYPLTLAVLILFLLLFSFRVEQLSTERKLAHETSLILQEEYYFHSSVKKVEEMIQSGGVIPSRGTFTYLNGNIVFQADIPIGAIQKINFTLRMNTGETLVGRGFFDTSSKKMIKWVEMN</sequence>
<protein>
    <submittedName>
        <fullName evidence="2">Competence protein ComGG</fullName>
    </submittedName>
</protein>
<accession>A0A852TB54</accession>
<proteinExistence type="predicted"/>
<dbReference type="AlphaFoldDB" id="A0A852TB54"/>